<evidence type="ECO:0000256" key="2">
    <source>
        <dbReference type="ARBA" id="ARBA00022692"/>
    </source>
</evidence>
<keyword evidence="3 5" id="KW-1133">Transmembrane helix</keyword>
<dbReference type="RefSeq" id="WP_191844273.1">
    <property type="nucleotide sequence ID" value="NZ_BAAALB010000025.1"/>
</dbReference>
<feature type="transmembrane region" description="Helical" evidence="5">
    <location>
        <begin position="156"/>
        <end position="175"/>
    </location>
</feature>
<evidence type="ECO:0008006" key="8">
    <source>
        <dbReference type="Google" id="ProtNLM"/>
    </source>
</evidence>
<dbReference type="Gene3D" id="1.10.357.140">
    <property type="entry name" value="UbiA prenyltransferase"/>
    <property type="match status" value="1"/>
</dbReference>
<comment type="subcellular location">
    <subcellularLocation>
        <location evidence="1">Membrane</location>
        <topology evidence="1">Multi-pass membrane protein</topology>
    </subcellularLocation>
</comment>
<dbReference type="AlphaFoldDB" id="A0A8J3K451"/>
<protein>
    <recommendedName>
        <fullName evidence="8">4-hydroxybenzoate polyprenyltransferase</fullName>
    </recommendedName>
</protein>
<dbReference type="Gene3D" id="1.20.120.1780">
    <property type="entry name" value="UbiA prenyltransferase"/>
    <property type="match status" value="1"/>
</dbReference>
<feature type="transmembrane region" description="Helical" evidence="5">
    <location>
        <begin position="220"/>
        <end position="241"/>
    </location>
</feature>
<keyword evidence="2 5" id="KW-0812">Transmembrane</keyword>
<proteinExistence type="predicted"/>
<name>A0A8J3K451_9ACTN</name>
<evidence type="ECO:0000313" key="6">
    <source>
        <dbReference type="EMBL" id="GIF92791.1"/>
    </source>
</evidence>
<sequence>MSPLGLLRACHPLPALAVTVFGGLLAVGMGHTPAGVAAVMATVALSQLSVGWANDAIDAGRDTAVGRTDKPLAGDLAGRRTVAVAAVVAAAATGAACLWWGWPAGAWFAVAVLSAHLYNWPLKATVWSIVPYLVSFACLVIFVSTALPGAPLPPGWLIAAAALLAGAAHLLNAVPDLADDAATGVRGLPQRLGARRSLAAASGLLLAATLTLLAGARPPLWAGAGALLTAVVLIVIGWYAAPRAAFRALLAVAAVDLALLVLSGAL</sequence>
<keyword evidence="4 5" id="KW-0472">Membrane</keyword>
<organism evidence="6 7">
    <name type="scientific">Catellatospora chokoriensis</name>
    <dbReference type="NCBI Taxonomy" id="310353"/>
    <lineage>
        <taxon>Bacteria</taxon>
        <taxon>Bacillati</taxon>
        <taxon>Actinomycetota</taxon>
        <taxon>Actinomycetes</taxon>
        <taxon>Micromonosporales</taxon>
        <taxon>Micromonosporaceae</taxon>
        <taxon>Catellatospora</taxon>
    </lineage>
</organism>
<dbReference type="InterPro" id="IPR000537">
    <property type="entry name" value="UbiA_prenyltransferase"/>
</dbReference>
<gene>
    <name evidence="6" type="ORF">Cch02nite_62350</name>
</gene>
<feature type="transmembrane region" description="Helical" evidence="5">
    <location>
        <begin position="196"/>
        <end position="214"/>
    </location>
</feature>
<feature type="transmembrane region" description="Helical" evidence="5">
    <location>
        <begin position="248"/>
        <end position="265"/>
    </location>
</feature>
<dbReference type="Pfam" id="PF01040">
    <property type="entry name" value="UbiA"/>
    <property type="match status" value="1"/>
</dbReference>
<dbReference type="GO" id="GO:0016020">
    <property type="term" value="C:membrane"/>
    <property type="evidence" value="ECO:0007669"/>
    <property type="project" value="UniProtKB-SubCell"/>
</dbReference>
<dbReference type="EMBL" id="BONG01000051">
    <property type="protein sequence ID" value="GIF92791.1"/>
    <property type="molecule type" value="Genomic_DNA"/>
</dbReference>
<dbReference type="InterPro" id="IPR044878">
    <property type="entry name" value="UbiA_sf"/>
</dbReference>
<evidence type="ECO:0000256" key="1">
    <source>
        <dbReference type="ARBA" id="ARBA00004141"/>
    </source>
</evidence>
<comment type="caution">
    <text evidence="6">The sequence shown here is derived from an EMBL/GenBank/DDBJ whole genome shotgun (WGS) entry which is preliminary data.</text>
</comment>
<accession>A0A8J3K451</accession>
<evidence type="ECO:0000313" key="7">
    <source>
        <dbReference type="Proteomes" id="UP000619293"/>
    </source>
</evidence>
<dbReference type="Proteomes" id="UP000619293">
    <property type="component" value="Unassembled WGS sequence"/>
</dbReference>
<keyword evidence="7" id="KW-1185">Reference proteome</keyword>
<feature type="transmembrane region" description="Helical" evidence="5">
    <location>
        <begin position="130"/>
        <end position="150"/>
    </location>
</feature>
<reference evidence="6 7" key="1">
    <citation type="submission" date="2021-01" db="EMBL/GenBank/DDBJ databases">
        <title>Whole genome shotgun sequence of Catellatospora chokoriensis NBRC 107358.</title>
        <authorList>
            <person name="Komaki H."/>
            <person name="Tamura T."/>
        </authorList>
    </citation>
    <scope>NUCLEOTIDE SEQUENCE [LARGE SCALE GENOMIC DNA]</scope>
    <source>
        <strain evidence="6 7">NBRC 107358</strain>
    </source>
</reference>
<dbReference type="GO" id="GO:0016765">
    <property type="term" value="F:transferase activity, transferring alkyl or aryl (other than methyl) groups"/>
    <property type="evidence" value="ECO:0007669"/>
    <property type="project" value="InterPro"/>
</dbReference>
<evidence type="ECO:0000256" key="4">
    <source>
        <dbReference type="ARBA" id="ARBA00023136"/>
    </source>
</evidence>
<evidence type="ECO:0000256" key="5">
    <source>
        <dbReference type="SAM" id="Phobius"/>
    </source>
</evidence>
<evidence type="ECO:0000256" key="3">
    <source>
        <dbReference type="ARBA" id="ARBA00022989"/>
    </source>
</evidence>